<organism evidence="4 5">
    <name type="scientific">Stegodyphus mimosarum</name>
    <name type="common">African social velvet spider</name>
    <dbReference type="NCBI Taxonomy" id="407821"/>
    <lineage>
        <taxon>Eukaryota</taxon>
        <taxon>Metazoa</taxon>
        <taxon>Ecdysozoa</taxon>
        <taxon>Arthropoda</taxon>
        <taxon>Chelicerata</taxon>
        <taxon>Arachnida</taxon>
        <taxon>Araneae</taxon>
        <taxon>Araneomorphae</taxon>
        <taxon>Entelegynae</taxon>
        <taxon>Eresoidea</taxon>
        <taxon>Eresidae</taxon>
        <taxon>Stegodyphus</taxon>
    </lineage>
</organism>
<dbReference type="Gene3D" id="3.60.10.10">
    <property type="entry name" value="Endonuclease/exonuclease/phosphatase"/>
    <property type="match status" value="1"/>
</dbReference>
<dbReference type="CDD" id="cd09077">
    <property type="entry name" value="R1-I-EN"/>
    <property type="match status" value="1"/>
</dbReference>
<evidence type="ECO:0008006" key="6">
    <source>
        <dbReference type="Google" id="ProtNLM"/>
    </source>
</evidence>
<feature type="region of interest" description="Disordered" evidence="1">
    <location>
        <begin position="66"/>
        <end position="109"/>
    </location>
</feature>
<proteinExistence type="predicted"/>
<dbReference type="Pfam" id="PF00078">
    <property type="entry name" value="RVT_1"/>
    <property type="match status" value="1"/>
</dbReference>
<dbReference type="Pfam" id="PF00075">
    <property type="entry name" value="RNase_H"/>
    <property type="match status" value="1"/>
</dbReference>
<evidence type="ECO:0000256" key="1">
    <source>
        <dbReference type="SAM" id="MobiDB-lite"/>
    </source>
</evidence>
<dbReference type="PANTHER" id="PTHR19446">
    <property type="entry name" value="REVERSE TRANSCRIPTASES"/>
    <property type="match status" value="1"/>
</dbReference>
<dbReference type="GO" id="GO:0042575">
    <property type="term" value="C:DNA polymerase complex"/>
    <property type="evidence" value="ECO:0007669"/>
    <property type="project" value="UniProtKB-ARBA"/>
</dbReference>
<dbReference type="EMBL" id="KK114278">
    <property type="protein sequence ID" value="KFM62077.1"/>
    <property type="molecule type" value="Genomic_DNA"/>
</dbReference>
<dbReference type="CDD" id="cd01650">
    <property type="entry name" value="RT_nLTR_like"/>
    <property type="match status" value="1"/>
</dbReference>
<dbReference type="PROSITE" id="PS50879">
    <property type="entry name" value="RNASE_H_1"/>
    <property type="match status" value="1"/>
</dbReference>
<dbReference type="SUPFAM" id="SSF53098">
    <property type="entry name" value="Ribonuclease H-like"/>
    <property type="match status" value="1"/>
</dbReference>
<feature type="domain" description="Reverse transcriptase" evidence="2">
    <location>
        <begin position="621"/>
        <end position="893"/>
    </location>
</feature>
<dbReference type="OrthoDB" id="6433533at2759"/>
<accession>A0A087TAD8</accession>
<dbReference type="GO" id="GO:0003676">
    <property type="term" value="F:nucleic acid binding"/>
    <property type="evidence" value="ECO:0007669"/>
    <property type="project" value="InterPro"/>
</dbReference>
<dbReference type="Pfam" id="PF14529">
    <property type="entry name" value="Exo_endo_phos_2"/>
    <property type="match status" value="1"/>
</dbReference>
<dbReference type="InterPro" id="IPR002156">
    <property type="entry name" value="RNaseH_domain"/>
</dbReference>
<dbReference type="SUPFAM" id="SSF56219">
    <property type="entry name" value="DNase I-like"/>
    <property type="match status" value="1"/>
</dbReference>
<dbReference type="GO" id="GO:0004523">
    <property type="term" value="F:RNA-DNA hybrid ribonuclease activity"/>
    <property type="evidence" value="ECO:0007669"/>
    <property type="project" value="InterPro"/>
</dbReference>
<evidence type="ECO:0000259" key="2">
    <source>
        <dbReference type="PROSITE" id="PS50878"/>
    </source>
</evidence>
<dbReference type="InterPro" id="IPR000477">
    <property type="entry name" value="RT_dom"/>
</dbReference>
<evidence type="ECO:0000313" key="5">
    <source>
        <dbReference type="Proteomes" id="UP000054359"/>
    </source>
</evidence>
<dbReference type="InterPro" id="IPR036691">
    <property type="entry name" value="Endo/exonu/phosph_ase_sf"/>
</dbReference>
<dbReference type="STRING" id="407821.A0A087TAD8"/>
<name>A0A087TAD8_STEMI</name>
<evidence type="ECO:0000313" key="4">
    <source>
        <dbReference type="EMBL" id="KFM62077.1"/>
    </source>
</evidence>
<evidence type="ECO:0000259" key="3">
    <source>
        <dbReference type="PROSITE" id="PS50879"/>
    </source>
</evidence>
<dbReference type="SUPFAM" id="SSF56672">
    <property type="entry name" value="DNA/RNA polymerases"/>
    <property type="match status" value="1"/>
</dbReference>
<dbReference type="InterPro" id="IPR005135">
    <property type="entry name" value="Endo/exonuclease/phosphatase"/>
</dbReference>
<dbReference type="OMA" id="WIDDACT"/>
<dbReference type="InterPro" id="IPR043502">
    <property type="entry name" value="DNA/RNA_pol_sf"/>
</dbReference>
<dbReference type="GO" id="GO:0071897">
    <property type="term" value="P:DNA biosynthetic process"/>
    <property type="evidence" value="ECO:0007669"/>
    <property type="project" value="UniProtKB-ARBA"/>
</dbReference>
<dbReference type="CDD" id="cd09276">
    <property type="entry name" value="Rnase_HI_RT_non_LTR"/>
    <property type="match status" value="1"/>
</dbReference>
<feature type="non-terminal residue" evidence="4">
    <location>
        <position position="1370"/>
    </location>
</feature>
<gene>
    <name evidence="4" type="ORF">X975_25373</name>
</gene>
<dbReference type="Proteomes" id="UP000054359">
    <property type="component" value="Unassembled WGS sequence"/>
</dbReference>
<reference evidence="4 5" key="1">
    <citation type="submission" date="2013-11" db="EMBL/GenBank/DDBJ databases">
        <title>Genome sequencing of Stegodyphus mimosarum.</title>
        <authorList>
            <person name="Bechsgaard J."/>
        </authorList>
    </citation>
    <scope>NUCLEOTIDE SEQUENCE [LARGE SCALE GENOMIC DNA]</scope>
</reference>
<dbReference type="PROSITE" id="PS50878">
    <property type="entry name" value="RT_POL"/>
    <property type="match status" value="1"/>
</dbReference>
<keyword evidence="5" id="KW-1185">Reference proteome</keyword>
<dbReference type="InterPro" id="IPR012337">
    <property type="entry name" value="RNaseH-like_sf"/>
</dbReference>
<feature type="domain" description="RNase H type-1" evidence="3">
    <location>
        <begin position="1058"/>
        <end position="1188"/>
    </location>
</feature>
<protein>
    <recommendedName>
        <fullName evidence="6">Retrovirus-related Pol polyprotein from type-1 retrotransposable element R1</fullName>
    </recommendedName>
</protein>
<sequence>MRTGSQNISVPNVVTDAKSLATYNKTATTRNTAPSAPVHITSKTAPRCIQHASTAQISIIRQKAQSFVDTQRTTPPAPPTRSTSRGFDAAPATNPTIPQPSQSYLNSAQAHSLPLQSPSACHNLSPAHSPPDICNLTVTTPDSLLKCIQINLQRAKAATIQATAHAIQNDTDILLIQEPYCKNGQVASFPLSWRTIQVNENTQAPRAAIIICNPIWTPVIVTTERDCVAILLETSDMTLILSSIYSSPADTIMEATAAMDRIRLKCPSAHTIFSGDFNAHHSIWGYADINRKGQELEDYIAANNLHLHNSIDAPPTFDNTYNKGWPDLTLSSHNASHLLQNWEVSDDCSLSDHKYIHFHISTSTTIPILKRYRLPKGKIKTVKRQFHDLLTRELPSLQSCHNTADLDQYTNHLTQELQKCCDSTLPIRTAKKIQGLSWWSKDLRQQRQKCRALRRRLTKADTLEERTYFLTQFRKERTTYKRSILTAKTTTWKKFCSENSDPFGILHKISTNKVFRPHQIYLQQQTANSNTSLTSNTAAIILSTVFPSDNPADDSPEQKLLRNNHAAPMTQDDIPFTKQEITQIYRTLPKKKAPGPDGLDYSILKVAYKSHPIFFLYFFNILLKHELFPSAFKTGQVVFFTKKNKDPQSPSSLRPICLLPALGKVYEKLIVQRLNFHLQDSRILSSRQFGFRSGLSTLHALEEVRRIIHHNKEQQLHTAFVSIDLQSAFDTLWWPAIKQALRSSRCPRNIYGIFESYLQNRFLLVPHNNGTTIKQQERGCPQGSCAGPVLWNLTFNSIISTNWPKHTQLVAYADDVAFLIQGRTRNELEDRSTQILQKFSFLCQELKLTISTAKSTALIIPKPGTNPSRNPCIKLQEKNIKIVKELKYLGLTWDKGLTWIPHLQQLKIKTQAIARKARQFQGINWGRNPYINKILYTTVIEPIALYAAAIWATPMQSRKLKQLQTIQRPFALMMCKGFRTTATSAAIILAGIPPLYLRAEQEATITRVLQLRKDATFHDTTHSPTFYESPRPTQRPHPGTQGRNFRITIDNNSIPSIPNTTHVYYTDGSKIEDGVGSAYICYHQNDEHTSWKAALRHFNSVFQAEALAILNATNNILNNGYHQACICTDSQSSLLAIQNLSHTSPIISEIQKLLSVNHQQHIQLTWVRAHAGLDGNEAADTLAKEAATSSEVQQIHIRAPPSHLKRLLKEDLLKKWQEDWNACDTGRRTYNLLPKVSPSRLIAIPQLTRFITGHGPYPAYYYRHNISTTDACVCGQLGSPEHYIYSCPLTANNHIKHPTPPTDAFQRFLIKNKPSINKICKKTLTMSLHPQVINSVTVSELQELSFSCACNAFNIEKFPQLSCRDRGENY</sequence>
<dbReference type="Gene3D" id="3.30.420.10">
    <property type="entry name" value="Ribonuclease H-like superfamily/Ribonuclease H"/>
    <property type="match status" value="1"/>
</dbReference>
<feature type="compositionally biased region" description="Polar residues" evidence="1">
    <location>
        <begin position="93"/>
        <end position="109"/>
    </location>
</feature>
<dbReference type="InterPro" id="IPR036397">
    <property type="entry name" value="RNaseH_sf"/>
</dbReference>